<feature type="domain" description="HMA" evidence="12">
    <location>
        <begin position="14"/>
        <end position="80"/>
    </location>
</feature>
<keyword evidence="11" id="KW-0479">Metal-binding</keyword>
<evidence type="ECO:0000256" key="9">
    <source>
        <dbReference type="ARBA" id="ARBA00039103"/>
    </source>
</evidence>
<dbReference type="AlphaFoldDB" id="A0A378NQN6"/>
<evidence type="ECO:0000256" key="5">
    <source>
        <dbReference type="ARBA" id="ARBA00022741"/>
    </source>
</evidence>
<organism evidence="13 14">
    <name type="scientific">Megamonas hypermegale</name>
    <dbReference type="NCBI Taxonomy" id="158847"/>
    <lineage>
        <taxon>Bacteria</taxon>
        <taxon>Bacillati</taxon>
        <taxon>Bacillota</taxon>
        <taxon>Negativicutes</taxon>
        <taxon>Selenomonadales</taxon>
        <taxon>Selenomonadaceae</taxon>
        <taxon>Megamonas</taxon>
    </lineage>
</organism>
<proteinExistence type="inferred from homology"/>
<dbReference type="InterPro" id="IPR008250">
    <property type="entry name" value="ATPase_P-typ_transduc_dom_A_sf"/>
</dbReference>
<dbReference type="InterPro" id="IPR036163">
    <property type="entry name" value="HMA_dom_sf"/>
</dbReference>
<evidence type="ECO:0000313" key="13">
    <source>
        <dbReference type="EMBL" id="STY70186.1"/>
    </source>
</evidence>
<dbReference type="InterPro" id="IPR023299">
    <property type="entry name" value="ATPase_P-typ_cyto_dom_N"/>
</dbReference>
<dbReference type="SUPFAM" id="SSF55008">
    <property type="entry name" value="HMA, heavy metal-associated domain"/>
    <property type="match status" value="2"/>
</dbReference>
<dbReference type="PRINTS" id="PR00941">
    <property type="entry name" value="CDATPASE"/>
</dbReference>
<dbReference type="EC" id="7.2.2.21" evidence="9"/>
<dbReference type="InterPro" id="IPR023298">
    <property type="entry name" value="ATPase_P-typ_TM_dom_sf"/>
</dbReference>
<evidence type="ECO:0000256" key="3">
    <source>
        <dbReference type="ARBA" id="ARBA00022539"/>
    </source>
</evidence>
<comment type="catalytic activity">
    <reaction evidence="10">
        <text>Cd(2+)(in) + ATP + H2O = Cd(2+)(out) + ADP + phosphate + H(+)</text>
        <dbReference type="Rhea" id="RHEA:12132"/>
        <dbReference type="ChEBI" id="CHEBI:15377"/>
        <dbReference type="ChEBI" id="CHEBI:15378"/>
        <dbReference type="ChEBI" id="CHEBI:30616"/>
        <dbReference type="ChEBI" id="CHEBI:43474"/>
        <dbReference type="ChEBI" id="CHEBI:48775"/>
        <dbReference type="ChEBI" id="CHEBI:456216"/>
        <dbReference type="EC" id="7.2.2.21"/>
    </reaction>
</comment>
<dbReference type="Pfam" id="PF00702">
    <property type="entry name" value="Hydrolase"/>
    <property type="match status" value="1"/>
</dbReference>
<dbReference type="InterPro" id="IPR006121">
    <property type="entry name" value="HMA_dom"/>
</dbReference>
<dbReference type="STRING" id="1122216.GCA_000423385_01781"/>
<dbReference type="Pfam" id="PF00122">
    <property type="entry name" value="E1-E2_ATPase"/>
    <property type="match status" value="1"/>
</dbReference>
<evidence type="ECO:0000313" key="14">
    <source>
        <dbReference type="Proteomes" id="UP000255234"/>
    </source>
</evidence>
<feature type="transmembrane region" description="Helical" evidence="11">
    <location>
        <begin position="742"/>
        <end position="761"/>
    </location>
</feature>
<dbReference type="SUPFAM" id="SSF56784">
    <property type="entry name" value="HAD-like"/>
    <property type="match status" value="1"/>
</dbReference>
<dbReference type="EMBL" id="UGPP01000001">
    <property type="protein sequence ID" value="STY70186.1"/>
    <property type="molecule type" value="Genomic_DNA"/>
</dbReference>
<dbReference type="Gene3D" id="3.30.70.100">
    <property type="match status" value="2"/>
</dbReference>
<dbReference type="InterPro" id="IPR018303">
    <property type="entry name" value="ATPase_P-typ_P_site"/>
</dbReference>
<evidence type="ECO:0000256" key="1">
    <source>
        <dbReference type="ARBA" id="ARBA00004141"/>
    </source>
</evidence>
<evidence type="ECO:0000256" key="6">
    <source>
        <dbReference type="ARBA" id="ARBA00022840"/>
    </source>
</evidence>
<evidence type="ECO:0000256" key="7">
    <source>
        <dbReference type="ARBA" id="ARBA00022989"/>
    </source>
</evidence>
<dbReference type="NCBIfam" id="TIGR01525">
    <property type="entry name" value="ATPase-IB_hvy"/>
    <property type="match status" value="1"/>
</dbReference>
<comment type="similarity">
    <text evidence="2 11">Belongs to the cation transport ATPase (P-type) (TC 3.A.3) family. Type IB subfamily.</text>
</comment>
<keyword evidence="6 11" id="KW-0067">ATP-binding</keyword>
<dbReference type="GO" id="GO:0005524">
    <property type="term" value="F:ATP binding"/>
    <property type="evidence" value="ECO:0007669"/>
    <property type="project" value="UniProtKB-UniRule"/>
</dbReference>
<dbReference type="RefSeq" id="WP_115150919.1">
    <property type="nucleotide sequence ID" value="NZ_UGPP01000001.1"/>
</dbReference>
<dbReference type="NCBIfam" id="TIGR01494">
    <property type="entry name" value="ATPase_P-type"/>
    <property type="match status" value="1"/>
</dbReference>
<keyword evidence="7 11" id="KW-1133">Transmembrane helix</keyword>
<dbReference type="InterPro" id="IPR001757">
    <property type="entry name" value="P_typ_ATPase"/>
</dbReference>
<feature type="transmembrane region" description="Helical" evidence="11">
    <location>
        <begin position="434"/>
        <end position="460"/>
    </location>
</feature>
<keyword evidence="11" id="KW-1003">Cell membrane</keyword>
<dbReference type="InterPro" id="IPR059000">
    <property type="entry name" value="ATPase_P-type_domA"/>
</dbReference>
<evidence type="ECO:0000256" key="10">
    <source>
        <dbReference type="ARBA" id="ARBA00049338"/>
    </source>
</evidence>
<dbReference type="Gene3D" id="2.70.150.10">
    <property type="entry name" value="Calcium-transporting ATPase, cytoplasmic transduction domain A"/>
    <property type="match status" value="1"/>
</dbReference>
<dbReference type="InterPro" id="IPR023214">
    <property type="entry name" value="HAD_sf"/>
</dbReference>
<reference evidence="13 14" key="1">
    <citation type="submission" date="2018-06" db="EMBL/GenBank/DDBJ databases">
        <authorList>
            <consortium name="Pathogen Informatics"/>
            <person name="Doyle S."/>
        </authorList>
    </citation>
    <scope>NUCLEOTIDE SEQUENCE [LARGE SCALE GENOMIC DNA]</scope>
    <source>
        <strain evidence="13 14">NCTC10571</strain>
    </source>
</reference>
<dbReference type="PRINTS" id="PR00119">
    <property type="entry name" value="CATATPASE"/>
</dbReference>
<dbReference type="GO" id="GO:0016887">
    <property type="term" value="F:ATP hydrolysis activity"/>
    <property type="evidence" value="ECO:0007669"/>
    <property type="project" value="InterPro"/>
</dbReference>
<dbReference type="InterPro" id="IPR036412">
    <property type="entry name" value="HAD-like_sf"/>
</dbReference>
<feature type="transmembrane region" description="Helical" evidence="11">
    <location>
        <begin position="209"/>
        <end position="228"/>
    </location>
</feature>
<dbReference type="GO" id="GO:0005886">
    <property type="term" value="C:plasma membrane"/>
    <property type="evidence" value="ECO:0007669"/>
    <property type="project" value="UniProtKB-SubCell"/>
</dbReference>
<feature type="domain" description="HMA" evidence="12">
    <location>
        <begin position="92"/>
        <end position="158"/>
    </location>
</feature>
<evidence type="ECO:0000259" key="12">
    <source>
        <dbReference type="PROSITE" id="PS50846"/>
    </source>
</evidence>
<dbReference type="GO" id="GO:0046872">
    <property type="term" value="F:metal ion binding"/>
    <property type="evidence" value="ECO:0007669"/>
    <property type="project" value="UniProtKB-KW"/>
</dbReference>
<dbReference type="PANTHER" id="PTHR48085:SF5">
    <property type="entry name" value="CADMIUM_ZINC-TRANSPORTING ATPASE HMA4-RELATED"/>
    <property type="match status" value="1"/>
</dbReference>
<dbReference type="GO" id="GO:0008551">
    <property type="term" value="F:P-type cadmium transporter activity"/>
    <property type="evidence" value="ECO:0007669"/>
    <property type="project" value="UniProtKB-EC"/>
</dbReference>
<evidence type="ECO:0000256" key="2">
    <source>
        <dbReference type="ARBA" id="ARBA00006024"/>
    </source>
</evidence>
<feature type="transmembrane region" description="Helical" evidence="11">
    <location>
        <begin position="184"/>
        <end position="203"/>
    </location>
</feature>
<evidence type="ECO:0000256" key="4">
    <source>
        <dbReference type="ARBA" id="ARBA00022692"/>
    </source>
</evidence>
<evidence type="ECO:0000256" key="8">
    <source>
        <dbReference type="ARBA" id="ARBA00023136"/>
    </source>
</evidence>
<dbReference type="Gene3D" id="3.40.1110.10">
    <property type="entry name" value="Calcium-transporting ATPase, cytoplasmic domain N"/>
    <property type="match status" value="1"/>
</dbReference>
<name>A0A378NQN6_9FIRM</name>
<keyword evidence="13" id="KW-0378">Hydrolase</keyword>
<dbReference type="InterPro" id="IPR027256">
    <property type="entry name" value="P-typ_ATPase_IB"/>
</dbReference>
<evidence type="ECO:0000256" key="11">
    <source>
        <dbReference type="RuleBase" id="RU362081"/>
    </source>
</evidence>
<dbReference type="SUPFAM" id="SSF81665">
    <property type="entry name" value="Calcium ATPase, transmembrane domain M"/>
    <property type="match status" value="1"/>
</dbReference>
<dbReference type="InterPro" id="IPR051014">
    <property type="entry name" value="Cation_Transport_ATPase_IB"/>
</dbReference>
<sequence>MAITSNLSIDNNNQKQKAYSINIHCANCAAKIERKINELSDVDNATISILTKQLTLTAKNPDELLPTIQKIADKIEPGTIITQLEENASNYKEKIYLIENLDCANCGAKIEKKLNELPEIKSAQLTFATKKLKIVAQNPDVLLPQINKIANSIENGVKIINADEASSKSHQNTKKFFDEKTIDIVEIIFGAILFIIGEFTSLVPDQYTLYLYIVAYLILGFHVLKTAITNLFHGNVFDENFLMSIATLGAFAIKEYPEAVGVMLFYRIGEYFEERATEKSRSQIMDAVDLRPETVNLLHGDKISVISAHEAKVGDILLVRAGDRIPVDGIVIEGESRLDTSPVTGEPVPIKIAPNSSITSGCLNISGAIKMKVEKPLSESMVSRILQAVENAAANKPKIDKFITRFARIYTPIVVLVATLTAIIPSLITGDWEHWIYTALTFLVISCPCALVLSVPLAFFSGIGSGSKQGILFKGGLALEALKNIKTIVMDKTGTLTHGNFTVKTINPTNNYTKEELLSLCASCEKISSHPIAISIINEATKQKLNLKTTTDNQEIAGEGIICTIDKQKIYCGNKRLMQRFNIALPDDLPINAGTEIFIGIDDKYAGSIVIDDTIKDDAKSTIAKLKNLGLTTAMLTGDNEHSAYAVANEVGIDKVHAKLLPEDKLKKLSSLRQEHGNVFFVGDGINDAPILAGADVGAAMGSGADAAIEAADVVFMNSKVHSIFQAINISRDTIRIAWQNVIFALGVKILIMILGLMGFASMWAAVFADTGVAMICILNSIRILYKNY</sequence>
<dbReference type="PROSITE" id="PS00154">
    <property type="entry name" value="ATPASE_E1_E2"/>
    <property type="match status" value="1"/>
</dbReference>
<dbReference type="Proteomes" id="UP000255234">
    <property type="component" value="Unassembled WGS sequence"/>
</dbReference>
<feature type="transmembrane region" description="Helical" evidence="11">
    <location>
        <begin position="767"/>
        <end position="786"/>
    </location>
</feature>
<keyword evidence="8 11" id="KW-0472">Membrane</keyword>
<accession>A0A378NQN6</accession>
<dbReference type="PROSITE" id="PS50846">
    <property type="entry name" value="HMA_2"/>
    <property type="match status" value="2"/>
</dbReference>
<keyword evidence="3" id="KW-0104">Cadmium</keyword>
<dbReference type="Pfam" id="PF00403">
    <property type="entry name" value="HMA"/>
    <property type="match status" value="2"/>
</dbReference>
<comment type="subcellular location">
    <subcellularLocation>
        <location evidence="11">Cell membrane</location>
    </subcellularLocation>
    <subcellularLocation>
        <location evidence="1">Membrane</location>
        <topology evidence="1">Multi-pass membrane protein</topology>
    </subcellularLocation>
</comment>
<dbReference type="CDD" id="cd00371">
    <property type="entry name" value="HMA"/>
    <property type="match status" value="2"/>
</dbReference>
<feature type="transmembrane region" description="Helical" evidence="11">
    <location>
        <begin position="406"/>
        <end position="428"/>
    </location>
</feature>
<dbReference type="SUPFAM" id="SSF81653">
    <property type="entry name" value="Calcium ATPase, transduction domain A"/>
    <property type="match status" value="1"/>
</dbReference>
<keyword evidence="5 11" id="KW-0547">Nucleotide-binding</keyword>
<dbReference type="Gene3D" id="3.40.50.1000">
    <property type="entry name" value="HAD superfamily/HAD-like"/>
    <property type="match status" value="1"/>
</dbReference>
<dbReference type="PANTHER" id="PTHR48085">
    <property type="entry name" value="CADMIUM/ZINC-TRANSPORTING ATPASE HMA2-RELATED"/>
    <property type="match status" value="1"/>
</dbReference>
<protein>
    <recommendedName>
        <fullName evidence="9">Cd(2+)-exporting ATPase</fullName>
        <ecNumber evidence="9">7.2.2.21</ecNumber>
    </recommendedName>
</protein>
<dbReference type="PROSITE" id="PS01229">
    <property type="entry name" value="COF_2"/>
    <property type="match status" value="1"/>
</dbReference>
<gene>
    <name evidence="13" type="primary">cadA</name>
    <name evidence="13" type="ORF">NCTC10571_00299</name>
</gene>
<keyword evidence="4 11" id="KW-0812">Transmembrane</keyword>